<sequence>MSTLFSPSIIDVGSGELVLHVGDEKITLQARDFMRVTIIMWLNVLYMKSLMKTCWSRILFKVIEHVGQVKSEWCNSTN</sequence>
<evidence type="ECO:0000313" key="1">
    <source>
        <dbReference type="EMBL" id="KAA3482135.1"/>
    </source>
</evidence>
<name>A0A5B6WM58_9ROSI</name>
<comment type="caution">
    <text evidence="1">The sequence shown here is derived from an EMBL/GenBank/DDBJ whole genome shotgun (WGS) entry which is preliminary data.</text>
</comment>
<reference evidence="2" key="1">
    <citation type="journal article" date="2019" name="Plant Biotechnol. J.">
        <title>Genome sequencing of the Australian wild diploid species Gossypium australe highlights disease resistance and delayed gland morphogenesis.</title>
        <authorList>
            <person name="Cai Y."/>
            <person name="Cai X."/>
            <person name="Wang Q."/>
            <person name="Wang P."/>
            <person name="Zhang Y."/>
            <person name="Cai C."/>
            <person name="Xu Y."/>
            <person name="Wang K."/>
            <person name="Zhou Z."/>
            <person name="Wang C."/>
            <person name="Geng S."/>
            <person name="Li B."/>
            <person name="Dong Q."/>
            <person name="Hou Y."/>
            <person name="Wang H."/>
            <person name="Ai P."/>
            <person name="Liu Z."/>
            <person name="Yi F."/>
            <person name="Sun M."/>
            <person name="An G."/>
            <person name="Cheng J."/>
            <person name="Zhang Y."/>
            <person name="Shi Q."/>
            <person name="Xie Y."/>
            <person name="Shi X."/>
            <person name="Chang Y."/>
            <person name="Huang F."/>
            <person name="Chen Y."/>
            <person name="Hong S."/>
            <person name="Mi L."/>
            <person name="Sun Q."/>
            <person name="Zhang L."/>
            <person name="Zhou B."/>
            <person name="Peng R."/>
            <person name="Zhang X."/>
            <person name="Liu F."/>
        </authorList>
    </citation>
    <scope>NUCLEOTIDE SEQUENCE [LARGE SCALE GENOMIC DNA]</scope>
    <source>
        <strain evidence="2">cv. PA1801</strain>
    </source>
</reference>
<dbReference type="AlphaFoldDB" id="A0A5B6WM58"/>
<proteinExistence type="predicted"/>
<evidence type="ECO:0000313" key="2">
    <source>
        <dbReference type="Proteomes" id="UP000325315"/>
    </source>
</evidence>
<accession>A0A5B6WM58</accession>
<protein>
    <submittedName>
        <fullName evidence="1">Uncharacterized protein</fullName>
    </submittedName>
</protein>
<gene>
    <name evidence="1" type="ORF">EPI10_004403</name>
</gene>
<keyword evidence="2" id="KW-1185">Reference proteome</keyword>
<organism evidence="1 2">
    <name type="scientific">Gossypium australe</name>
    <dbReference type="NCBI Taxonomy" id="47621"/>
    <lineage>
        <taxon>Eukaryota</taxon>
        <taxon>Viridiplantae</taxon>
        <taxon>Streptophyta</taxon>
        <taxon>Embryophyta</taxon>
        <taxon>Tracheophyta</taxon>
        <taxon>Spermatophyta</taxon>
        <taxon>Magnoliopsida</taxon>
        <taxon>eudicotyledons</taxon>
        <taxon>Gunneridae</taxon>
        <taxon>Pentapetalae</taxon>
        <taxon>rosids</taxon>
        <taxon>malvids</taxon>
        <taxon>Malvales</taxon>
        <taxon>Malvaceae</taxon>
        <taxon>Malvoideae</taxon>
        <taxon>Gossypium</taxon>
    </lineage>
</organism>
<dbReference type="EMBL" id="SMMG02000002">
    <property type="protein sequence ID" value="KAA3482135.1"/>
    <property type="molecule type" value="Genomic_DNA"/>
</dbReference>
<dbReference type="Proteomes" id="UP000325315">
    <property type="component" value="Unassembled WGS sequence"/>
</dbReference>